<dbReference type="SMART" id="SM00346">
    <property type="entry name" value="HTH_ICLR"/>
    <property type="match status" value="1"/>
</dbReference>
<sequence>MSEEKDMPEESRGGGIQVIARASAIMRALGAQPQGLSLAAIAQAVGLPRSTVQRIIGALEAEALVEAIRPGTGYRLGPALGQLIHQAHSDIISVARHSLERLCDALQETVALSCIRARQTHVIDRVIAETELRVVIPMGHSLPMHATADGKVLLSTLDDDSIAQWLGPSPARLTPHTRDLPALLAEMRAIRRSGMARDVEEHTPGISALSILIPTFMGPHAVSVVAPSTRFQAREAYFREALEVCKTEISRQAGM</sequence>
<dbReference type="Pfam" id="PF09339">
    <property type="entry name" value="HTH_IclR"/>
    <property type="match status" value="1"/>
</dbReference>
<accession>A0A1A9KB55</accession>
<dbReference type="Proteomes" id="UP000077748">
    <property type="component" value="Chromosome"/>
</dbReference>
<dbReference type="GO" id="GO:0003677">
    <property type="term" value="F:DNA binding"/>
    <property type="evidence" value="ECO:0007669"/>
    <property type="project" value="UniProtKB-KW"/>
</dbReference>
<dbReference type="Gene3D" id="1.10.10.10">
    <property type="entry name" value="Winged helix-like DNA-binding domain superfamily/Winged helix DNA-binding domain"/>
    <property type="match status" value="1"/>
</dbReference>
<evidence type="ECO:0000313" key="4">
    <source>
        <dbReference type="EMBL" id="ANI14671.1"/>
    </source>
</evidence>
<dbReference type="InterPro" id="IPR005471">
    <property type="entry name" value="Tscrpt_reg_IclR_N"/>
</dbReference>
<evidence type="ECO:0000256" key="1">
    <source>
        <dbReference type="ARBA" id="ARBA00023015"/>
    </source>
</evidence>
<dbReference type="PANTHER" id="PTHR30136:SF35">
    <property type="entry name" value="HTH-TYPE TRANSCRIPTIONAL REGULATOR RV1719"/>
    <property type="match status" value="1"/>
</dbReference>
<proteinExistence type="predicted"/>
<dbReference type="InterPro" id="IPR036388">
    <property type="entry name" value="WH-like_DNA-bd_sf"/>
</dbReference>
<organism evidence="4 5">
    <name type="scientific">Pseudomonas citronellolis</name>
    <dbReference type="NCBI Taxonomy" id="53408"/>
    <lineage>
        <taxon>Bacteria</taxon>
        <taxon>Pseudomonadati</taxon>
        <taxon>Pseudomonadota</taxon>
        <taxon>Gammaproteobacteria</taxon>
        <taxon>Pseudomonadales</taxon>
        <taxon>Pseudomonadaceae</taxon>
        <taxon>Pseudomonas</taxon>
    </lineage>
</organism>
<dbReference type="InterPro" id="IPR036390">
    <property type="entry name" value="WH_DNA-bd_sf"/>
</dbReference>
<protein>
    <submittedName>
        <fullName evidence="4">Transcriptional regulator</fullName>
    </submittedName>
</protein>
<keyword evidence="2" id="KW-0238">DNA-binding</keyword>
<dbReference type="RefSeq" id="WP_043318360.1">
    <property type="nucleotide sequence ID" value="NZ_CALEBV010000050.1"/>
</dbReference>
<dbReference type="GO" id="GO:0045892">
    <property type="term" value="P:negative regulation of DNA-templated transcription"/>
    <property type="evidence" value="ECO:0007669"/>
    <property type="project" value="TreeGrafter"/>
</dbReference>
<gene>
    <name evidence="4" type="ORF">A9C11_12045</name>
</gene>
<dbReference type="SUPFAM" id="SSF46785">
    <property type="entry name" value="Winged helix' DNA-binding domain"/>
    <property type="match status" value="1"/>
</dbReference>
<dbReference type="InterPro" id="IPR050707">
    <property type="entry name" value="HTH_MetabolicPath_Reg"/>
</dbReference>
<evidence type="ECO:0000256" key="2">
    <source>
        <dbReference type="ARBA" id="ARBA00023125"/>
    </source>
</evidence>
<dbReference type="InterPro" id="IPR029016">
    <property type="entry name" value="GAF-like_dom_sf"/>
</dbReference>
<dbReference type="EMBL" id="CP015878">
    <property type="protein sequence ID" value="ANI14671.1"/>
    <property type="molecule type" value="Genomic_DNA"/>
</dbReference>
<reference evidence="4 5" key="1">
    <citation type="submission" date="2016-05" db="EMBL/GenBank/DDBJ databases">
        <title>Genome Sequence of Pseudomonas citronellolis Strain SJTE-3, an Estrogens and Persistent Organic Pollutants degradation strain.</title>
        <authorList>
            <person name="Liang R."/>
        </authorList>
    </citation>
    <scope>NUCLEOTIDE SEQUENCE [LARGE SCALE GENOMIC DNA]</scope>
    <source>
        <strain evidence="4 5">SJTE-3</strain>
    </source>
</reference>
<name>A0A1A9KB55_9PSED</name>
<dbReference type="Pfam" id="PF01614">
    <property type="entry name" value="IclR_C"/>
    <property type="match status" value="1"/>
</dbReference>
<dbReference type="AlphaFoldDB" id="A0A1A9KB55"/>
<dbReference type="GO" id="GO:0003700">
    <property type="term" value="F:DNA-binding transcription factor activity"/>
    <property type="evidence" value="ECO:0007669"/>
    <property type="project" value="TreeGrafter"/>
</dbReference>
<dbReference type="InterPro" id="IPR014757">
    <property type="entry name" value="Tscrpt_reg_IclR_C"/>
</dbReference>
<dbReference type="SUPFAM" id="SSF55781">
    <property type="entry name" value="GAF domain-like"/>
    <property type="match status" value="1"/>
</dbReference>
<evidence type="ECO:0000313" key="5">
    <source>
        <dbReference type="Proteomes" id="UP000077748"/>
    </source>
</evidence>
<keyword evidence="1" id="KW-0805">Transcription regulation</keyword>
<keyword evidence="3" id="KW-0804">Transcription</keyword>
<evidence type="ECO:0000256" key="3">
    <source>
        <dbReference type="ARBA" id="ARBA00023163"/>
    </source>
</evidence>
<dbReference type="Gene3D" id="3.30.450.40">
    <property type="match status" value="1"/>
</dbReference>
<dbReference type="PROSITE" id="PS51078">
    <property type="entry name" value="ICLR_ED"/>
    <property type="match status" value="1"/>
</dbReference>
<dbReference type="PROSITE" id="PS51077">
    <property type="entry name" value="HTH_ICLR"/>
    <property type="match status" value="1"/>
</dbReference>
<dbReference type="PANTHER" id="PTHR30136">
    <property type="entry name" value="HELIX-TURN-HELIX TRANSCRIPTIONAL REGULATOR, ICLR FAMILY"/>
    <property type="match status" value="1"/>
</dbReference>